<accession>J3P2J4</accession>
<name>J3P2J4_GAET3</name>
<dbReference type="GeneID" id="20348198"/>
<reference evidence="2" key="3">
    <citation type="submission" date="2010-09" db="EMBL/GenBank/DDBJ databases">
        <title>Annotation of Gaeumannomyces graminis var. tritici R3-111a-1.</title>
        <authorList>
            <consortium name="The Broad Institute Genome Sequencing Platform"/>
            <person name="Ma L.-J."/>
            <person name="Dead R."/>
            <person name="Young S.K."/>
            <person name="Zeng Q."/>
            <person name="Gargeya S."/>
            <person name="Fitzgerald M."/>
            <person name="Haas B."/>
            <person name="Abouelleil A."/>
            <person name="Alvarado L."/>
            <person name="Arachchi H.M."/>
            <person name="Berlin A."/>
            <person name="Brown A."/>
            <person name="Chapman S.B."/>
            <person name="Chen Z."/>
            <person name="Dunbar C."/>
            <person name="Freedman E."/>
            <person name="Gearin G."/>
            <person name="Gellesch M."/>
            <person name="Goldberg J."/>
            <person name="Griggs A."/>
            <person name="Gujja S."/>
            <person name="Heiman D."/>
            <person name="Howarth C."/>
            <person name="Larson L."/>
            <person name="Lui A."/>
            <person name="MacDonald P.J.P."/>
            <person name="Mehta T."/>
            <person name="Montmayeur A."/>
            <person name="Murphy C."/>
            <person name="Neiman D."/>
            <person name="Pearson M."/>
            <person name="Priest M."/>
            <person name="Roberts A."/>
            <person name="Saif S."/>
            <person name="Shea T."/>
            <person name="Shenoy N."/>
            <person name="Sisk P."/>
            <person name="Stolte C."/>
            <person name="Sykes S."/>
            <person name="Yandava C."/>
            <person name="Wortman J."/>
            <person name="Nusbaum C."/>
            <person name="Birren B."/>
        </authorList>
    </citation>
    <scope>NUCLEOTIDE SEQUENCE</scope>
    <source>
        <strain evidence="2">R3-111a-1</strain>
    </source>
</reference>
<reference evidence="2" key="2">
    <citation type="submission" date="2010-07" db="EMBL/GenBank/DDBJ databases">
        <authorList>
            <consortium name="The Broad Institute Genome Sequencing Platform"/>
            <consortium name="Broad Institute Genome Sequencing Center for Infectious Disease"/>
            <person name="Ma L.-J."/>
            <person name="Dead R."/>
            <person name="Young S."/>
            <person name="Zeng Q."/>
            <person name="Koehrsen M."/>
            <person name="Alvarado L."/>
            <person name="Berlin A."/>
            <person name="Chapman S.B."/>
            <person name="Chen Z."/>
            <person name="Freedman E."/>
            <person name="Gellesch M."/>
            <person name="Goldberg J."/>
            <person name="Griggs A."/>
            <person name="Gujja S."/>
            <person name="Heilman E.R."/>
            <person name="Heiman D."/>
            <person name="Hepburn T."/>
            <person name="Howarth C."/>
            <person name="Jen D."/>
            <person name="Larson L."/>
            <person name="Mehta T."/>
            <person name="Neiman D."/>
            <person name="Pearson M."/>
            <person name="Roberts A."/>
            <person name="Saif S."/>
            <person name="Shea T."/>
            <person name="Shenoy N."/>
            <person name="Sisk P."/>
            <person name="Stolte C."/>
            <person name="Sykes S."/>
            <person name="Walk T."/>
            <person name="White J."/>
            <person name="Yandava C."/>
            <person name="Haas B."/>
            <person name="Nusbaum C."/>
            <person name="Birren B."/>
        </authorList>
    </citation>
    <scope>NUCLEOTIDE SEQUENCE</scope>
    <source>
        <strain evidence="2">R3-111a-1</strain>
    </source>
</reference>
<dbReference type="STRING" id="644352.J3P2J4"/>
<dbReference type="EnsemblFungi" id="EJT73886">
    <property type="protein sequence ID" value="EJT73886"/>
    <property type="gene ID" value="GGTG_07740"/>
</dbReference>
<dbReference type="OrthoDB" id="4840035at2759"/>
<proteinExistence type="predicted"/>
<reference evidence="4" key="1">
    <citation type="submission" date="2010-07" db="EMBL/GenBank/DDBJ databases">
        <title>The genome sequence of Gaeumannomyces graminis var. tritici strain R3-111a-1.</title>
        <authorList>
            <consortium name="The Broad Institute Genome Sequencing Platform"/>
            <person name="Ma L.-J."/>
            <person name="Dead R."/>
            <person name="Young S."/>
            <person name="Zeng Q."/>
            <person name="Koehrsen M."/>
            <person name="Alvarado L."/>
            <person name="Berlin A."/>
            <person name="Chapman S.B."/>
            <person name="Chen Z."/>
            <person name="Freedman E."/>
            <person name="Gellesch M."/>
            <person name="Goldberg J."/>
            <person name="Griggs A."/>
            <person name="Gujja S."/>
            <person name="Heilman E.R."/>
            <person name="Heiman D."/>
            <person name="Hepburn T."/>
            <person name="Howarth C."/>
            <person name="Jen D."/>
            <person name="Larson L."/>
            <person name="Mehta T."/>
            <person name="Neiman D."/>
            <person name="Pearson M."/>
            <person name="Roberts A."/>
            <person name="Saif S."/>
            <person name="Shea T."/>
            <person name="Shenoy N."/>
            <person name="Sisk P."/>
            <person name="Stolte C."/>
            <person name="Sykes S."/>
            <person name="Walk T."/>
            <person name="White J."/>
            <person name="Yandava C."/>
            <person name="Haas B."/>
            <person name="Nusbaum C."/>
            <person name="Birren B."/>
        </authorList>
    </citation>
    <scope>NUCLEOTIDE SEQUENCE [LARGE SCALE GENOMIC DNA]</scope>
    <source>
        <strain evidence="4">R3-111a-1</strain>
    </source>
</reference>
<evidence type="ECO:0000256" key="1">
    <source>
        <dbReference type="SAM" id="MobiDB-lite"/>
    </source>
</evidence>
<evidence type="ECO:0000313" key="3">
    <source>
        <dbReference type="EnsemblFungi" id="EJT73886"/>
    </source>
</evidence>
<organism evidence="2">
    <name type="scientific">Gaeumannomyces tritici (strain R3-111a-1)</name>
    <name type="common">Wheat and barley take-all root rot fungus</name>
    <name type="synonym">Gaeumannomyces graminis var. tritici</name>
    <dbReference type="NCBI Taxonomy" id="644352"/>
    <lineage>
        <taxon>Eukaryota</taxon>
        <taxon>Fungi</taxon>
        <taxon>Dikarya</taxon>
        <taxon>Ascomycota</taxon>
        <taxon>Pezizomycotina</taxon>
        <taxon>Sordariomycetes</taxon>
        <taxon>Sordariomycetidae</taxon>
        <taxon>Magnaporthales</taxon>
        <taxon>Magnaporthaceae</taxon>
        <taxon>Gaeumannomyces</taxon>
    </lineage>
</organism>
<evidence type="ECO:0000313" key="2">
    <source>
        <dbReference type="EMBL" id="EJT73886.1"/>
    </source>
</evidence>
<dbReference type="EMBL" id="GL385398">
    <property type="protein sequence ID" value="EJT73886.1"/>
    <property type="molecule type" value="Genomic_DNA"/>
</dbReference>
<feature type="region of interest" description="Disordered" evidence="1">
    <location>
        <begin position="65"/>
        <end position="91"/>
    </location>
</feature>
<dbReference type="HOGENOM" id="CLU_092520_0_0_1"/>
<feature type="region of interest" description="Disordered" evidence="1">
    <location>
        <begin position="219"/>
        <end position="261"/>
    </location>
</feature>
<dbReference type="AlphaFoldDB" id="J3P2J4"/>
<reference evidence="3" key="5">
    <citation type="submission" date="2018-04" db="UniProtKB">
        <authorList>
            <consortium name="EnsemblFungi"/>
        </authorList>
    </citation>
    <scope>IDENTIFICATION</scope>
    <source>
        <strain evidence="3">R3-111a-1</strain>
    </source>
</reference>
<feature type="compositionally biased region" description="Basic residues" evidence="1">
    <location>
        <begin position="240"/>
        <end position="254"/>
    </location>
</feature>
<gene>
    <name evidence="3" type="primary">20348198</name>
    <name evidence="2" type="ORF">GGTG_07740</name>
</gene>
<dbReference type="eggNOG" id="ENOG502SQ81">
    <property type="taxonomic scope" value="Eukaryota"/>
</dbReference>
<dbReference type="Proteomes" id="UP000006039">
    <property type="component" value="Unassembled WGS sequence"/>
</dbReference>
<dbReference type="RefSeq" id="XP_009223830.1">
    <property type="nucleotide sequence ID" value="XM_009225566.1"/>
</dbReference>
<protein>
    <submittedName>
        <fullName evidence="2 3">Uncharacterized protein</fullName>
    </submittedName>
</protein>
<evidence type="ECO:0000313" key="4">
    <source>
        <dbReference type="Proteomes" id="UP000006039"/>
    </source>
</evidence>
<sequence length="261" mass="27802">MLPQEVAIKIERWMRMPSSQILWVEGPVSTHCEEQLTNAAKHIVSLVLDAGIACVSFFGRPRLRRPNSTPATGGDAGKPGRRRWEGPPPTPREATATALLYSVVAQLVHLLPGEFDCPASPRFEEAFGALDGSPASHPAALDLVRAMLPLSPPTLVLVFDRLHLADGAATRPVLGALVGLLRAHGAGTGRVVKVMFTTAGSCPLLAKTLEKGEKVDAGRMAQARLGQPLKGWSSSSGLGKRGKKNQKPVKKRGVRPPQSNS</sequence>
<reference evidence="3" key="4">
    <citation type="journal article" date="2015" name="G3 (Bethesda)">
        <title>Genome sequences of three phytopathogenic species of the Magnaporthaceae family of fungi.</title>
        <authorList>
            <person name="Okagaki L.H."/>
            <person name="Nunes C.C."/>
            <person name="Sailsbery J."/>
            <person name="Clay B."/>
            <person name="Brown D."/>
            <person name="John T."/>
            <person name="Oh Y."/>
            <person name="Young N."/>
            <person name="Fitzgerald M."/>
            <person name="Haas B.J."/>
            <person name="Zeng Q."/>
            <person name="Young S."/>
            <person name="Adiconis X."/>
            <person name="Fan L."/>
            <person name="Levin J.Z."/>
            <person name="Mitchell T.K."/>
            <person name="Okubara P.A."/>
            <person name="Farman M.L."/>
            <person name="Kohn L.M."/>
            <person name="Birren B."/>
            <person name="Ma L.-J."/>
            <person name="Dean R.A."/>
        </authorList>
    </citation>
    <scope>NUCLEOTIDE SEQUENCE</scope>
    <source>
        <strain evidence="3">R3-111a-1</strain>
    </source>
</reference>
<dbReference type="VEuPathDB" id="FungiDB:GGTG_07740"/>
<keyword evidence="4" id="KW-1185">Reference proteome</keyword>